<evidence type="ECO:0000313" key="1">
    <source>
        <dbReference type="EMBL" id="KAF3596460.1"/>
    </source>
</evidence>
<protein>
    <recommendedName>
        <fullName evidence="3">Reverse transcriptase domain-containing protein</fullName>
    </recommendedName>
</protein>
<evidence type="ECO:0008006" key="3">
    <source>
        <dbReference type="Google" id="ProtNLM"/>
    </source>
</evidence>
<gene>
    <name evidence="1" type="ORF">DY000_02021814</name>
</gene>
<comment type="caution">
    <text evidence="1">The sequence shown here is derived from an EMBL/GenBank/DDBJ whole genome shotgun (WGS) entry which is preliminary data.</text>
</comment>
<accession>A0ABQ7EIV3</accession>
<dbReference type="EMBL" id="QGKV02000299">
    <property type="protein sequence ID" value="KAF3596460.1"/>
    <property type="molecule type" value="Genomic_DNA"/>
</dbReference>
<sequence length="199" mass="22716">MFEADQRRLFSQFEVREFCDSLVEGVVKALKDVSKIQKKSTPTRAPVAEPSIFISEKPKESDLVFDDEETNGLTCFEPEHPSSLILSSQDFEEDPFDYPHQRLLLGTRRPVDADLCPIFDEEDDHLDGDLGLTFDEKTLRITSIIIENQLCFDPGTTPTPFSTDIQEHCKKLDLIDSLPEMFVKISSEDMKCFGFDKVK</sequence>
<proteinExistence type="predicted"/>
<keyword evidence="2" id="KW-1185">Reference proteome</keyword>
<evidence type="ECO:0000313" key="2">
    <source>
        <dbReference type="Proteomes" id="UP000266723"/>
    </source>
</evidence>
<organism evidence="1 2">
    <name type="scientific">Brassica cretica</name>
    <name type="common">Mustard</name>
    <dbReference type="NCBI Taxonomy" id="69181"/>
    <lineage>
        <taxon>Eukaryota</taxon>
        <taxon>Viridiplantae</taxon>
        <taxon>Streptophyta</taxon>
        <taxon>Embryophyta</taxon>
        <taxon>Tracheophyta</taxon>
        <taxon>Spermatophyta</taxon>
        <taxon>Magnoliopsida</taxon>
        <taxon>eudicotyledons</taxon>
        <taxon>Gunneridae</taxon>
        <taxon>Pentapetalae</taxon>
        <taxon>rosids</taxon>
        <taxon>malvids</taxon>
        <taxon>Brassicales</taxon>
        <taxon>Brassicaceae</taxon>
        <taxon>Brassiceae</taxon>
        <taxon>Brassica</taxon>
    </lineage>
</organism>
<dbReference type="Proteomes" id="UP000266723">
    <property type="component" value="Unassembled WGS sequence"/>
</dbReference>
<name>A0ABQ7EIV3_BRACR</name>
<reference evidence="1 2" key="1">
    <citation type="journal article" date="2020" name="BMC Genomics">
        <title>Intraspecific diversification of the crop wild relative Brassica cretica Lam. using demographic model selection.</title>
        <authorList>
            <person name="Kioukis A."/>
            <person name="Michalopoulou V.A."/>
            <person name="Briers L."/>
            <person name="Pirintsos S."/>
            <person name="Studholme D.J."/>
            <person name="Pavlidis P."/>
            <person name="Sarris P.F."/>
        </authorList>
    </citation>
    <scope>NUCLEOTIDE SEQUENCE [LARGE SCALE GENOMIC DNA]</scope>
    <source>
        <strain evidence="2">cv. PFS-1207/04</strain>
    </source>
</reference>